<dbReference type="InterPro" id="IPR004843">
    <property type="entry name" value="Calcineurin-like_PHP"/>
</dbReference>
<dbReference type="Pfam" id="PF05011">
    <property type="entry name" value="DBR1"/>
    <property type="match status" value="1"/>
</dbReference>
<dbReference type="EMBL" id="WJXA01000006">
    <property type="protein sequence ID" value="KAF7141033.1"/>
    <property type="molecule type" value="Genomic_DNA"/>
</dbReference>
<dbReference type="PANTHER" id="PTHR12849">
    <property type="entry name" value="RNA LARIAT DEBRANCHING ENZYME"/>
    <property type="match status" value="1"/>
</dbReference>
<protein>
    <recommendedName>
        <fullName evidence="1">Lariat debranching enzyme C-terminal domain-containing protein</fullName>
    </recommendedName>
</protein>
<comment type="caution">
    <text evidence="2">The sequence shown here is derived from an EMBL/GenBank/DDBJ whole genome shotgun (WGS) entry which is preliminary data.</text>
</comment>
<dbReference type="Pfam" id="PF00149">
    <property type="entry name" value="Metallophos"/>
    <property type="match status" value="1"/>
</dbReference>
<dbReference type="Proteomes" id="UP000626092">
    <property type="component" value="Unassembled WGS sequence"/>
</dbReference>
<organism evidence="2 3">
    <name type="scientific">Rhododendron simsii</name>
    <name type="common">Sims's rhododendron</name>
    <dbReference type="NCBI Taxonomy" id="118357"/>
    <lineage>
        <taxon>Eukaryota</taxon>
        <taxon>Viridiplantae</taxon>
        <taxon>Streptophyta</taxon>
        <taxon>Embryophyta</taxon>
        <taxon>Tracheophyta</taxon>
        <taxon>Spermatophyta</taxon>
        <taxon>Magnoliopsida</taxon>
        <taxon>eudicotyledons</taxon>
        <taxon>Gunneridae</taxon>
        <taxon>Pentapetalae</taxon>
        <taxon>asterids</taxon>
        <taxon>Ericales</taxon>
        <taxon>Ericaceae</taxon>
        <taxon>Ericoideae</taxon>
        <taxon>Rhodoreae</taxon>
        <taxon>Rhododendron</taxon>
    </lineage>
</organism>
<evidence type="ECO:0000313" key="2">
    <source>
        <dbReference type="EMBL" id="KAF7141033.1"/>
    </source>
</evidence>
<keyword evidence="3" id="KW-1185">Reference proteome</keyword>
<evidence type="ECO:0000313" key="3">
    <source>
        <dbReference type="Proteomes" id="UP000626092"/>
    </source>
</evidence>
<gene>
    <name evidence="2" type="ORF">RHSIM_Rhsim06G0068400</name>
</gene>
<dbReference type="GO" id="GO:0008419">
    <property type="term" value="F:RNA lariat debranching enzyme activity"/>
    <property type="evidence" value="ECO:0007669"/>
    <property type="project" value="TreeGrafter"/>
</dbReference>
<dbReference type="GO" id="GO:0000398">
    <property type="term" value="P:mRNA splicing, via spliceosome"/>
    <property type="evidence" value="ECO:0007669"/>
    <property type="project" value="TreeGrafter"/>
</dbReference>
<dbReference type="OrthoDB" id="407609at2759"/>
<sequence length="415" mass="47874">MHGDLDNVYATLLHLQEVEKTKIDLLICCGDFQVYRTESIQFLQLISLLKCRGSLNSLNQWRKQERFLSIIRQFSLEVIHLKISKWNGLKQTMDVCCFCRYYGGWTAPDIYFLGFAGVVKFGNIRIGGLSGIYKAHDYHLGHHERVPYNEKDIRSIYHVREYDVHKLMQVEEPIDIFLSHDWPIGITDHGDWKTLVRHKPFFNQEIQERTLGSKPAAELLEKLKPPYWFSAHLHCKFAALVQHGEGGAVTKFLALDKCLPGRKFLQIFEIESEPGPFEIQYDEEWLAITRKFNSILPLTTRRANFGGLQLDMQECRQWVSHRLQTRGAKPFEFVRTVPCHNPSGSVSNVSSMGYCRNPQTEAFLQFLELPYLLDNTSESREQTNSPASFISRGVSIDHGSDVDEIELSEVDDAEE</sequence>
<feature type="domain" description="Lariat debranching enzyme C-terminal" evidence="1">
    <location>
        <begin position="241"/>
        <end position="373"/>
    </location>
</feature>
<reference evidence="2" key="1">
    <citation type="submission" date="2019-11" db="EMBL/GenBank/DDBJ databases">
        <authorList>
            <person name="Liu Y."/>
            <person name="Hou J."/>
            <person name="Li T.-Q."/>
            <person name="Guan C.-H."/>
            <person name="Wu X."/>
            <person name="Wu H.-Z."/>
            <person name="Ling F."/>
            <person name="Zhang R."/>
            <person name="Shi X.-G."/>
            <person name="Ren J.-P."/>
            <person name="Chen E.-F."/>
            <person name="Sun J.-M."/>
        </authorList>
    </citation>
    <scope>NUCLEOTIDE SEQUENCE</scope>
    <source>
        <strain evidence="2">Adult_tree_wgs_1</strain>
        <tissue evidence="2">Leaves</tissue>
    </source>
</reference>
<accession>A0A834GSE7</accession>
<dbReference type="PANTHER" id="PTHR12849:SF0">
    <property type="entry name" value="LARIAT DEBRANCHING ENZYME"/>
    <property type="match status" value="1"/>
</dbReference>
<dbReference type="SUPFAM" id="SSF56300">
    <property type="entry name" value="Metallo-dependent phosphatases"/>
    <property type="match status" value="1"/>
</dbReference>
<name>A0A834GSE7_RHOSS</name>
<dbReference type="GO" id="GO:0005634">
    <property type="term" value="C:nucleus"/>
    <property type="evidence" value="ECO:0007669"/>
    <property type="project" value="TreeGrafter"/>
</dbReference>
<dbReference type="InterPro" id="IPR029052">
    <property type="entry name" value="Metallo-depent_PP-like"/>
</dbReference>
<dbReference type="SMART" id="SM01124">
    <property type="entry name" value="DBR1"/>
    <property type="match status" value="1"/>
</dbReference>
<dbReference type="AlphaFoldDB" id="A0A834GSE7"/>
<evidence type="ECO:0000259" key="1">
    <source>
        <dbReference type="SMART" id="SM01124"/>
    </source>
</evidence>
<proteinExistence type="predicted"/>
<dbReference type="InterPro" id="IPR007708">
    <property type="entry name" value="DBR1_C"/>
</dbReference>